<dbReference type="AlphaFoldDB" id="A0AAU9M6H5"/>
<dbReference type="EMBL" id="CAKMRJ010000113">
    <property type="protein sequence ID" value="CAH1417600.1"/>
    <property type="molecule type" value="Genomic_DNA"/>
</dbReference>
<name>A0AAU9M6H5_9ASTR</name>
<evidence type="ECO:0000313" key="2">
    <source>
        <dbReference type="Proteomes" id="UP001157418"/>
    </source>
</evidence>
<sequence>MTMGNSSQEHYQVVVAVMEKVSSSVAPIQQRFPQIHLMKSGSFNRKDVPTNTINFFVATASPTNLFMTSLMGDTDGMQLSMSFGYQITNLSQIL</sequence>
<gene>
    <name evidence="1" type="ORF">LVIROSA_LOCUS5269</name>
</gene>
<dbReference type="Proteomes" id="UP001157418">
    <property type="component" value="Unassembled WGS sequence"/>
</dbReference>
<comment type="caution">
    <text evidence="1">The sequence shown here is derived from an EMBL/GenBank/DDBJ whole genome shotgun (WGS) entry which is preliminary data.</text>
</comment>
<organism evidence="1 2">
    <name type="scientific">Lactuca virosa</name>
    <dbReference type="NCBI Taxonomy" id="75947"/>
    <lineage>
        <taxon>Eukaryota</taxon>
        <taxon>Viridiplantae</taxon>
        <taxon>Streptophyta</taxon>
        <taxon>Embryophyta</taxon>
        <taxon>Tracheophyta</taxon>
        <taxon>Spermatophyta</taxon>
        <taxon>Magnoliopsida</taxon>
        <taxon>eudicotyledons</taxon>
        <taxon>Gunneridae</taxon>
        <taxon>Pentapetalae</taxon>
        <taxon>asterids</taxon>
        <taxon>campanulids</taxon>
        <taxon>Asterales</taxon>
        <taxon>Asteraceae</taxon>
        <taxon>Cichorioideae</taxon>
        <taxon>Cichorieae</taxon>
        <taxon>Lactucinae</taxon>
        <taxon>Lactuca</taxon>
    </lineage>
</organism>
<keyword evidence="2" id="KW-1185">Reference proteome</keyword>
<protein>
    <submittedName>
        <fullName evidence="1">Uncharacterized protein</fullName>
    </submittedName>
</protein>
<evidence type="ECO:0000313" key="1">
    <source>
        <dbReference type="EMBL" id="CAH1417600.1"/>
    </source>
</evidence>
<accession>A0AAU9M6H5</accession>
<reference evidence="1 2" key="1">
    <citation type="submission" date="2022-01" db="EMBL/GenBank/DDBJ databases">
        <authorList>
            <person name="Xiong W."/>
            <person name="Schranz E."/>
        </authorList>
    </citation>
    <scope>NUCLEOTIDE SEQUENCE [LARGE SCALE GENOMIC DNA]</scope>
</reference>
<proteinExistence type="predicted"/>